<dbReference type="PANTHER" id="PTHR43708:SF8">
    <property type="entry name" value="OXIDOREDUCTASE"/>
    <property type="match status" value="1"/>
</dbReference>
<feature type="compositionally biased region" description="Low complexity" evidence="2">
    <location>
        <begin position="379"/>
        <end position="393"/>
    </location>
</feature>
<evidence type="ECO:0000313" key="6">
    <source>
        <dbReference type="Proteomes" id="UP001597277"/>
    </source>
</evidence>
<dbReference type="Gene3D" id="3.30.360.10">
    <property type="entry name" value="Dihydrodipicolinate Reductase, domain 2"/>
    <property type="match status" value="1"/>
</dbReference>
<feature type="domain" description="GFO/IDH/MocA-like oxidoreductase" evidence="4">
    <location>
        <begin position="132"/>
        <end position="286"/>
    </location>
</feature>
<dbReference type="Gene3D" id="3.40.50.720">
    <property type="entry name" value="NAD(P)-binding Rossmann-like Domain"/>
    <property type="match status" value="1"/>
</dbReference>
<organism evidence="5 6">
    <name type="scientific">Georgenia deserti</name>
    <dbReference type="NCBI Taxonomy" id="2093781"/>
    <lineage>
        <taxon>Bacteria</taxon>
        <taxon>Bacillati</taxon>
        <taxon>Actinomycetota</taxon>
        <taxon>Actinomycetes</taxon>
        <taxon>Micrococcales</taxon>
        <taxon>Bogoriellaceae</taxon>
        <taxon>Georgenia</taxon>
    </lineage>
</organism>
<dbReference type="Proteomes" id="UP001597277">
    <property type="component" value="Unassembled WGS sequence"/>
</dbReference>
<dbReference type="InterPro" id="IPR000683">
    <property type="entry name" value="Gfo/Idh/MocA-like_OxRdtase_N"/>
</dbReference>
<dbReference type="RefSeq" id="WP_388003779.1">
    <property type="nucleotide sequence ID" value="NZ_JBHUEE010000002.1"/>
</dbReference>
<proteinExistence type="predicted"/>
<evidence type="ECO:0000256" key="2">
    <source>
        <dbReference type="SAM" id="MobiDB-lite"/>
    </source>
</evidence>
<dbReference type="EMBL" id="JBHUEE010000002">
    <property type="protein sequence ID" value="MFD1717477.1"/>
    <property type="molecule type" value="Genomic_DNA"/>
</dbReference>
<dbReference type="SUPFAM" id="SSF51735">
    <property type="entry name" value="NAD(P)-binding Rossmann-fold domains"/>
    <property type="match status" value="1"/>
</dbReference>
<dbReference type="Pfam" id="PF22725">
    <property type="entry name" value="GFO_IDH_MocA_C3"/>
    <property type="match status" value="1"/>
</dbReference>
<feature type="region of interest" description="Disordered" evidence="2">
    <location>
        <begin position="370"/>
        <end position="412"/>
    </location>
</feature>
<sequence length="412" mass="43580">MSGAQLRLGVVGVGARARLATHAGAAGARVVAAADPDPRARERAEELFGAAVSTVADHRDLLDAGLDGVLVLTPDDRHASVAVDLLDAGVPVYLEKPMATTLADCDAILAAQARSGMLLVPGHNMRHVPVVTEMRRLIEDGAIGEVMTVWCRHFVGHGGDYYFKDWHADASRATGLLLQKGAHDIDVIHWLAGGHTDLVVGMGALQVYGSITDRRDNSDRRMPDWFSYDNWPPTALRELNPVVDVEDTSMLQMHLDNGVLASYTQCHFTPDYWRNYTVIGTAGRLENFGDLDGAEIKVWNRRTNFEPEGHLTVPVAGGIGGHGGADASIIAEFCAAVRGGATPRTTPLDARAAVATGVCGTESIRAGSVPVRIPPPVGPDGTAAAGGAAPAARDVARPNPGVPDPEKEENSQ</sequence>
<comment type="caution">
    <text evidence="5">The sequence shown here is derived from an EMBL/GenBank/DDBJ whole genome shotgun (WGS) entry which is preliminary data.</text>
</comment>
<keyword evidence="1" id="KW-0520">NAD</keyword>
<reference evidence="6" key="1">
    <citation type="journal article" date="2019" name="Int. J. Syst. Evol. Microbiol.">
        <title>The Global Catalogue of Microorganisms (GCM) 10K type strain sequencing project: providing services to taxonomists for standard genome sequencing and annotation.</title>
        <authorList>
            <consortium name="The Broad Institute Genomics Platform"/>
            <consortium name="The Broad Institute Genome Sequencing Center for Infectious Disease"/>
            <person name="Wu L."/>
            <person name="Ma J."/>
        </authorList>
    </citation>
    <scope>NUCLEOTIDE SEQUENCE [LARGE SCALE GENOMIC DNA]</scope>
    <source>
        <strain evidence="6">JCM 17130</strain>
    </source>
</reference>
<protein>
    <submittedName>
        <fullName evidence="5">Gfo/Idh/MocA family protein</fullName>
    </submittedName>
</protein>
<evidence type="ECO:0000313" key="5">
    <source>
        <dbReference type="EMBL" id="MFD1717477.1"/>
    </source>
</evidence>
<dbReference type="SUPFAM" id="SSF55347">
    <property type="entry name" value="Glyceraldehyde-3-phosphate dehydrogenase-like, C-terminal domain"/>
    <property type="match status" value="1"/>
</dbReference>
<feature type="domain" description="Gfo/Idh/MocA-like oxidoreductase N-terminal" evidence="3">
    <location>
        <begin position="7"/>
        <end position="123"/>
    </location>
</feature>
<dbReference type="InterPro" id="IPR051317">
    <property type="entry name" value="Gfo/Idh/MocA_oxidoreduct"/>
</dbReference>
<dbReference type="Pfam" id="PF01408">
    <property type="entry name" value="GFO_IDH_MocA"/>
    <property type="match status" value="1"/>
</dbReference>
<accession>A0ABW4L4Y7</accession>
<keyword evidence="6" id="KW-1185">Reference proteome</keyword>
<dbReference type="InterPro" id="IPR055170">
    <property type="entry name" value="GFO_IDH_MocA-like_dom"/>
</dbReference>
<dbReference type="PANTHER" id="PTHR43708">
    <property type="entry name" value="CONSERVED EXPRESSED OXIDOREDUCTASE (EUROFUNG)"/>
    <property type="match status" value="1"/>
</dbReference>
<evidence type="ECO:0000259" key="4">
    <source>
        <dbReference type="Pfam" id="PF22725"/>
    </source>
</evidence>
<dbReference type="InterPro" id="IPR036291">
    <property type="entry name" value="NAD(P)-bd_dom_sf"/>
</dbReference>
<evidence type="ECO:0000259" key="3">
    <source>
        <dbReference type="Pfam" id="PF01408"/>
    </source>
</evidence>
<gene>
    <name evidence="5" type="ORF">ACFSE6_06500</name>
</gene>
<evidence type="ECO:0000256" key="1">
    <source>
        <dbReference type="ARBA" id="ARBA00023027"/>
    </source>
</evidence>
<name>A0ABW4L4Y7_9MICO</name>